<dbReference type="RefSeq" id="WP_052002316.1">
    <property type="nucleotide sequence ID" value="NZ_BAUT01000049.1"/>
</dbReference>
<organism evidence="12 13">
    <name type="scientific">Halalkalibacter wakoensis JCM 9140</name>
    <dbReference type="NCBI Taxonomy" id="1236970"/>
    <lineage>
        <taxon>Bacteria</taxon>
        <taxon>Bacillati</taxon>
        <taxon>Bacillota</taxon>
        <taxon>Bacilli</taxon>
        <taxon>Bacillales</taxon>
        <taxon>Bacillaceae</taxon>
        <taxon>Halalkalibacter</taxon>
    </lineage>
</organism>
<dbReference type="GO" id="GO:0050660">
    <property type="term" value="F:flavin adenine dinucleotide binding"/>
    <property type="evidence" value="ECO:0007669"/>
    <property type="project" value="TreeGrafter"/>
</dbReference>
<dbReference type="FunFam" id="3.40.50.80:FF:000001">
    <property type="entry name" value="NADPH--cytochrome P450 reductase 1"/>
    <property type="match status" value="1"/>
</dbReference>
<dbReference type="EC" id="1.8.1.2" evidence="3"/>
<proteinExistence type="predicted"/>
<dbReference type="InterPro" id="IPR039261">
    <property type="entry name" value="FNR_nucleotide-bd"/>
</dbReference>
<keyword evidence="13" id="KW-1185">Reference proteome</keyword>
<dbReference type="Proteomes" id="UP000018890">
    <property type="component" value="Unassembled WGS sequence"/>
</dbReference>
<evidence type="ECO:0000256" key="4">
    <source>
        <dbReference type="ARBA" id="ARBA00022630"/>
    </source>
</evidence>
<evidence type="ECO:0000256" key="10">
    <source>
        <dbReference type="ARBA" id="ARBA00052219"/>
    </source>
</evidence>
<keyword evidence="8" id="KW-0560">Oxidoreductase</keyword>
<dbReference type="InterPro" id="IPR001709">
    <property type="entry name" value="Flavoprot_Pyr_Nucl_cyt_Rdtase"/>
</dbReference>
<reference evidence="12" key="1">
    <citation type="journal article" date="2014" name="Genome Announc.">
        <title>Draft Genome Sequences of Three Alkaliphilic Bacillus Strains, Bacillus wakoensis JCM 9140T, Bacillus akibai JCM 9157T, and Bacillus hemicellulosilyticus JCM 9152T.</title>
        <authorList>
            <person name="Yuki M."/>
            <person name="Oshima K."/>
            <person name="Suda W."/>
            <person name="Oshida Y."/>
            <person name="Kitamura K."/>
            <person name="Iida T."/>
            <person name="Hattori M."/>
            <person name="Ohkuma M."/>
        </authorList>
    </citation>
    <scope>NUCLEOTIDE SEQUENCE [LARGE SCALE GENOMIC DNA]</scope>
    <source>
        <strain evidence="12">JCM 9140</strain>
    </source>
</reference>
<dbReference type="PANTHER" id="PTHR19384:SF128">
    <property type="entry name" value="NADPH OXIDOREDUCTASE A"/>
    <property type="match status" value="1"/>
</dbReference>
<evidence type="ECO:0000256" key="1">
    <source>
        <dbReference type="ARBA" id="ARBA00001917"/>
    </source>
</evidence>
<comment type="cofactor">
    <cofactor evidence="2">
        <name>FAD</name>
        <dbReference type="ChEBI" id="CHEBI:57692"/>
    </cofactor>
</comment>
<evidence type="ECO:0000256" key="3">
    <source>
        <dbReference type="ARBA" id="ARBA00012604"/>
    </source>
</evidence>
<name>W4Q7R3_9BACI</name>
<keyword evidence="9" id="KW-0028">Amino-acid biosynthesis</keyword>
<evidence type="ECO:0000256" key="5">
    <source>
        <dbReference type="ARBA" id="ARBA00022643"/>
    </source>
</evidence>
<comment type="cofactor">
    <cofactor evidence="1">
        <name>FMN</name>
        <dbReference type="ChEBI" id="CHEBI:58210"/>
    </cofactor>
</comment>
<dbReference type="Gene3D" id="2.40.30.10">
    <property type="entry name" value="Translation factors"/>
    <property type="match status" value="1"/>
</dbReference>
<dbReference type="SUPFAM" id="SSF52343">
    <property type="entry name" value="Ferredoxin reductase-like, C-terminal NADP-linked domain"/>
    <property type="match status" value="1"/>
</dbReference>
<dbReference type="Gene3D" id="1.20.990.10">
    <property type="entry name" value="NADPH-cytochrome p450 Reductase, Chain A, domain 3"/>
    <property type="match status" value="1"/>
</dbReference>
<dbReference type="NCBIfam" id="NF004859">
    <property type="entry name" value="PRK06214.1"/>
    <property type="match status" value="1"/>
</dbReference>
<protein>
    <recommendedName>
        <fullName evidence="3">assimilatory sulfite reductase (NADPH)</fullName>
        <ecNumber evidence="3">1.8.1.2</ecNumber>
    </recommendedName>
</protein>
<keyword evidence="4" id="KW-0285">Flavoprotein</keyword>
<comment type="catalytic activity">
    <reaction evidence="10">
        <text>hydrogen sulfide + 3 NADP(+) + 3 H2O = sulfite + 3 NADPH + 4 H(+)</text>
        <dbReference type="Rhea" id="RHEA:13801"/>
        <dbReference type="ChEBI" id="CHEBI:15377"/>
        <dbReference type="ChEBI" id="CHEBI:15378"/>
        <dbReference type="ChEBI" id="CHEBI:17359"/>
        <dbReference type="ChEBI" id="CHEBI:29919"/>
        <dbReference type="ChEBI" id="CHEBI:57783"/>
        <dbReference type="ChEBI" id="CHEBI:58349"/>
        <dbReference type="EC" id="1.8.1.2"/>
    </reaction>
</comment>
<evidence type="ECO:0000259" key="11">
    <source>
        <dbReference type="PROSITE" id="PS51384"/>
    </source>
</evidence>
<dbReference type="InterPro" id="IPR023173">
    <property type="entry name" value="NADPH_Cyt_P450_Rdtase_alpha"/>
</dbReference>
<dbReference type="InterPro" id="IPR017927">
    <property type="entry name" value="FAD-bd_FR_type"/>
</dbReference>
<dbReference type="InterPro" id="IPR017938">
    <property type="entry name" value="Riboflavin_synthase-like_b-brl"/>
</dbReference>
<keyword evidence="5" id="KW-0288">FMN</keyword>
<dbReference type="GO" id="GO:0005829">
    <property type="term" value="C:cytosol"/>
    <property type="evidence" value="ECO:0007669"/>
    <property type="project" value="TreeGrafter"/>
</dbReference>
<dbReference type="Pfam" id="PF00667">
    <property type="entry name" value="FAD_binding_1"/>
    <property type="match status" value="1"/>
</dbReference>
<keyword evidence="9" id="KW-0198">Cysteine biosynthesis</keyword>
<dbReference type="GO" id="GO:0004783">
    <property type="term" value="F:sulfite reductase (NADPH) activity"/>
    <property type="evidence" value="ECO:0007669"/>
    <property type="project" value="UniProtKB-EC"/>
</dbReference>
<evidence type="ECO:0000256" key="9">
    <source>
        <dbReference type="ARBA" id="ARBA00023192"/>
    </source>
</evidence>
<evidence type="ECO:0000256" key="8">
    <source>
        <dbReference type="ARBA" id="ARBA00023002"/>
    </source>
</evidence>
<dbReference type="SUPFAM" id="SSF63380">
    <property type="entry name" value="Riboflavin synthase domain-like"/>
    <property type="match status" value="1"/>
</dbReference>
<dbReference type="AlphaFoldDB" id="W4Q7R3"/>
<dbReference type="EMBL" id="BAUT01000049">
    <property type="protein sequence ID" value="GAE27404.1"/>
    <property type="molecule type" value="Genomic_DNA"/>
</dbReference>
<dbReference type="PROSITE" id="PS51384">
    <property type="entry name" value="FAD_FR"/>
    <property type="match status" value="1"/>
</dbReference>
<accession>W4Q7R3</accession>
<dbReference type="Pfam" id="PF00175">
    <property type="entry name" value="NAD_binding_1"/>
    <property type="match status" value="1"/>
</dbReference>
<keyword evidence="6" id="KW-0274">FAD</keyword>
<dbReference type="STRING" id="1236970.JCM9140_3549"/>
<comment type="caution">
    <text evidence="12">The sequence shown here is derived from an EMBL/GenBank/DDBJ whole genome shotgun (WGS) entry which is preliminary data.</text>
</comment>
<evidence type="ECO:0000256" key="6">
    <source>
        <dbReference type="ARBA" id="ARBA00022827"/>
    </source>
</evidence>
<dbReference type="PRINTS" id="PR00371">
    <property type="entry name" value="FPNCR"/>
</dbReference>
<evidence type="ECO:0000313" key="12">
    <source>
        <dbReference type="EMBL" id="GAE27404.1"/>
    </source>
</evidence>
<dbReference type="GO" id="GO:0019344">
    <property type="term" value="P:cysteine biosynthetic process"/>
    <property type="evidence" value="ECO:0007669"/>
    <property type="project" value="UniProtKB-KW"/>
</dbReference>
<dbReference type="InterPro" id="IPR001433">
    <property type="entry name" value="OxRdtase_FAD/NAD-bd"/>
</dbReference>
<dbReference type="CDD" id="cd06199">
    <property type="entry name" value="SiR"/>
    <property type="match status" value="1"/>
</dbReference>
<evidence type="ECO:0000256" key="2">
    <source>
        <dbReference type="ARBA" id="ARBA00001974"/>
    </source>
</evidence>
<sequence length="391" mass="44514">MEKNSVKNDGEAVSVPYSRTNPYEAKVLKKYNLNKPGSNKETLHVELSLKDSNLEYVPGDCLGIFPENDPKLVSTLLSEMNWNPDEIVPINKKGDTLPLGEALTTYFEITLLTKKIVQQAATLTDNKDIQELILPENKDQLKEYMEGRDLLDLIRDFGPLNGSAEEIVAFLRKMPPRLYSIASSLSAHPDEVHLTIGAVRYEAHGREREGVCSVQCAERVDEGETLPVFLQPNKHFFLPESTETDIIMVGPGTGIAPFRSFIEERAVAGGEGKTWLFFGDRHSATDFLYEDELKKYQEDGVLTKLDVAFSRDTDQKVYVQHKMLEQSKELYEWIKGGAYFYVCGDKQYMAKDVHEALLDIVEKEGGMSREEAEEYVTKMQKEEKRYQRDVY</sequence>
<keyword evidence="7" id="KW-0521">NADP</keyword>
<gene>
    <name evidence="12" type="ORF">JCM9140_3549</name>
</gene>
<dbReference type="Gene3D" id="3.40.50.80">
    <property type="entry name" value="Nucleotide-binding domain of ferredoxin-NADP reductase (FNR) module"/>
    <property type="match status" value="1"/>
</dbReference>
<dbReference type="PANTHER" id="PTHR19384">
    <property type="entry name" value="NITRIC OXIDE SYNTHASE-RELATED"/>
    <property type="match status" value="1"/>
</dbReference>
<dbReference type="GO" id="GO:0010181">
    <property type="term" value="F:FMN binding"/>
    <property type="evidence" value="ECO:0007669"/>
    <property type="project" value="TreeGrafter"/>
</dbReference>
<evidence type="ECO:0000256" key="7">
    <source>
        <dbReference type="ARBA" id="ARBA00022857"/>
    </source>
</evidence>
<feature type="domain" description="FAD-binding FR-type" evidence="11">
    <location>
        <begin position="20"/>
        <end position="239"/>
    </location>
</feature>
<evidence type="ECO:0000313" key="13">
    <source>
        <dbReference type="Proteomes" id="UP000018890"/>
    </source>
</evidence>
<dbReference type="InterPro" id="IPR003097">
    <property type="entry name" value="CysJ-like_FAD-binding"/>
</dbReference>
<dbReference type="OrthoDB" id="9789468at2"/>